<reference evidence="2" key="1">
    <citation type="submission" date="2016-11" db="EMBL/GenBank/DDBJ databases">
        <authorList>
            <person name="Varghese N."/>
            <person name="Submissions S."/>
        </authorList>
    </citation>
    <scope>NUCLEOTIDE SEQUENCE [LARGE SCALE GENOMIC DNA]</scope>
    <source>
        <strain evidence="2">DSM 24724</strain>
    </source>
</reference>
<dbReference type="EMBL" id="FRBT01000001">
    <property type="protein sequence ID" value="SHL03002.1"/>
    <property type="molecule type" value="Genomic_DNA"/>
</dbReference>
<dbReference type="OrthoDB" id="1345445at2"/>
<dbReference type="AlphaFoldDB" id="A0A1M6XAK2"/>
<dbReference type="RefSeq" id="WP_143154962.1">
    <property type="nucleotide sequence ID" value="NZ_FRBT01000001.1"/>
</dbReference>
<dbReference type="STRING" id="946677.SAMN05444484_10164"/>
<keyword evidence="2" id="KW-1185">Reference proteome</keyword>
<evidence type="ECO:0000313" key="2">
    <source>
        <dbReference type="Proteomes" id="UP000184028"/>
    </source>
</evidence>
<organism evidence="1 2">
    <name type="scientific">Flavobacterium chilense</name>
    <dbReference type="NCBI Taxonomy" id="946677"/>
    <lineage>
        <taxon>Bacteria</taxon>
        <taxon>Pseudomonadati</taxon>
        <taxon>Bacteroidota</taxon>
        <taxon>Flavobacteriia</taxon>
        <taxon>Flavobacteriales</taxon>
        <taxon>Flavobacteriaceae</taxon>
        <taxon>Flavobacterium</taxon>
    </lineage>
</organism>
<dbReference type="PROSITE" id="PS51257">
    <property type="entry name" value="PROKAR_LIPOPROTEIN"/>
    <property type="match status" value="1"/>
</dbReference>
<dbReference type="Proteomes" id="UP000184028">
    <property type="component" value="Unassembled WGS sequence"/>
</dbReference>
<name>A0A1M6XAK2_9FLAO</name>
<protein>
    <submittedName>
        <fullName evidence="1">Uncharacterized protein</fullName>
    </submittedName>
</protein>
<accession>A0A1M6XAK2</accession>
<evidence type="ECO:0000313" key="1">
    <source>
        <dbReference type="EMBL" id="SHL03002.1"/>
    </source>
</evidence>
<sequence length="169" mass="19809">MNRVLIFILIGTLFSCKKEKISLVKEIKKNKEEIFLIFPDTVYVNEGYEGKINYKNRLDTITTSFDDVKKARFLFYSFLLTNEKNYNLNYLKTVVKDTFVAENNRVIPLYNIKFTKLGLNYFDGIITDQVMIENGGKLKDGKLGTRIITDEIRLTRGVYVIERPKNKKR</sequence>
<gene>
    <name evidence="1" type="ORF">SAMN05444484_10164</name>
</gene>
<proteinExistence type="predicted"/>